<dbReference type="Pfam" id="PF00534">
    <property type="entry name" value="Glycos_transf_1"/>
    <property type="match status" value="1"/>
</dbReference>
<organism evidence="3 4">
    <name type="scientific">Marivita lacus</name>
    <dbReference type="NCBI Taxonomy" id="1323742"/>
    <lineage>
        <taxon>Bacteria</taxon>
        <taxon>Pseudomonadati</taxon>
        <taxon>Pseudomonadota</taxon>
        <taxon>Alphaproteobacteria</taxon>
        <taxon>Rhodobacterales</taxon>
        <taxon>Roseobacteraceae</taxon>
        <taxon>Marivita</taxon>
    </lineage>
</organism>
<dbReference type="RefSeq" id="WP_188484383.1">
    <property type="nucleotide sequence ID" value="NZ_BMFC01000030.1"/>
</dbReference>
<sequence length="460" mass="50590">MAQVFFDVSDIVTYIREHRSVSGIQRAAVRIIAQAVRLRRDDVFLSFYHPVKKAYLTCPATDLIDALGTFDIEALAPALGVRSLKAPVPAQFLDRYRDQPYKQAVHVVRMRLAGRLGKPRYFDKRGLDFDLWQKLYSPRKAIKPVALRPFADVAQPGDTVCGLGAIWGRGKVETAFRRAHARGVRVFLLVHDLIPMKLPGQADPKAAKSYHNWLLGSAEYVTGYLANSEATAQDLREFLSEQGLEGKVHVTPLAQAGVGATLDGPPALSPLVHEATTVPYVLCVGTIEPRKNLWRLVQVWARLAQRSDLELPRLVLAGKRGWLTNGFLAMLERTGGLGGWVIWLDAPNDAELDHLYRHCLFTATVSLYEGWGLPIGEGLSYGKTGVVSQTASMPEVGGDMVVYCDPASMQSMEAAVLRCLDVSDRAALEARIAQTKLRSWDDVGQDVMAALEGPSPCSTC</sequence>
<accession>A0ABQ1LF04</accession>
<dbReference type="InterPro" id="IPR001296">
    <property type="entry name" value="Glyco_trans_1"/>
</dbReference>
<dbReference type="PANTHER" id="PTHR46401">
    <property type="entry name" value="GLYCOSYLTRANSFERASE WBBK-RELATED"/>
    <property type="match status" value="1"/>
</dbReference>
<gene>
    <name evidence="3" type="ORF">GCM10011363_45360</name>
</gene>
<dbReference type="CDD" id="cd03809">
    <property type="entry name" value="GT4_MtfB-like"/>
    <property type="match status" value="1"/>
</dbReference>
<dbReference type="PANTHER" id="PTHR46401:SF2">
    <property type="entry name" value="GLYCOSYLTRANSFERASE WBBK-RELATED"/>
    <property type="match status" value="1"/>
</dbReference>
<evidence type="ECO:0000313" key="3">
    <source>
        <dbReference type="EMBL" id="GGC23741.1"/>
    </source>
</evidence>
<protein>
    <recommendedName>
        <fullName evidence="2">Glycosyl transferase family 1 domain-containing protein</fullName>
    </recommendedName>
</protein>
<proteinExistence type="predicted"/>
<keyword evidence="1" id="KW-0808">Transferase</keyword>
<dbReference type="Gene3D" id="3.40.50.2000">
    <property type="entry name" value="Glycogen Phosphorylase B"/>
    <property type="match status" value="1"/>
</dbReference>
<dbReference type="Proteomes" id="UP000645462">
    <property type="component" value="Unassembled WGS sequence"/>
</dbReference>
<evidence type="ECO:0000313" key="4">
    <source>
        <dbReference type="Proteomes" id="UP000645462"/>
    </source>
</evidence>
<dbReference type="EMBL" id="BMFC01000030">
    <property type="protein sequence ID" value="GGC23741.1"/>
    <property type="molecule type" value="Genomic_DNA"/>
</dbReference>
<keyword evidence="4" id="KW-1185">Reference proteome</keyword>
<dbReference type="SUPFAM" id="SSF53756">
    <property type="entry name" value="UDP-Glycosyltransferase/glycogen phosphorylase"/>
    <property type="match status" value="1"/>
</dbReference>
<evidence type="ECO:0000256" key="1">
    <source>
        <dbReference type="ARBA" id="ARBA00022679"/>
    </source>
</evidence>
<reference evidence="4" key="1">
    <citation type="journal article" date="2019" name="Int. J. Syst. Evol. Microbiol.">
        <title>The Global Catalogue of Microorganisms (GCM) 10K type strain sequencing project: providing services to taxonomists for standard genome sequencing and annotation.</title>
        <authorList>
            <consortium name="The Broad Institute Genomics Platform"/>
            <consortium name="The Broad Institute Genome Sequencing Center for Infectious Disease"/>
            <person name="Wu L."/>
            <person name="Ma J."/>
        </authorList>
    </citation>
    <scope>NUCLEOTIDE SEQUENCE [LARGE SCALE GENOMIC DNA]</scope>
    <source>
        <strain evidence="4">CGMCC 1.12478</strain>
    </source>
</reference>
<comment type="caution">
    <text evidence="3">The sequence shown here is derived from an EMBL/GenBank/DDBJ whole genome shotgun (WGS) entry which is preliminary data.</text>
</comment>
<evidence type="ECO:0000259" key="2">
    <source>
        <dbReference type="Pfam" id="PF00534"/>
    </source>
</evidence>
<feature type="domain" description="Glycosyl transferase family 1" evidence="2">
    <location>
        <begin position="276"/>
        <end position="422"/>
    </location>
</feature>
<name>A0ABQ1LF04_9RHOB</name>